<dbReference type="SUPFAM" id="SSF51445">
    <property type="entry name" value="(Trans)glycosidases"/>
    <property type="match status" value="1"/>
</dbReference>
<dbReference type="KEGG" id="pfer:IRI77_19090"/>
<dbReference type="EMBL" id="CP063849">
    <property type="protein sequence ID" value="QOY84964.1"/>
    <property type="molecule type" value="Genomic_DNA"/>
</dbReference>
<dbReference type="InterPro" id="IPR006311">
    <property type="entry name" value="TAT_signal"/>
</dbReference>
<name>A0A7S7NJZ3_PALFE</name>
<feature type="domain" description="F5/8 type C" evidence="8">
    <location>
        <begin position="351"/>
        <end position="447"/>
    </location>
</feature>
<evidence type="ECO:0000256" key="6">
    <source>
        <dbReference type="SAM" id="MobiDB-lite"/>
    </source>
</evidence>
<keyword evidence="5" id="KW-0326">Glycosidase</keyword>
<evidence type="ECO:0000256" key="4">
    <source>
        <dbReference type="ARBA" id="ARBA00022801"/>
    </source>
</evidence>
<evidence type="ECO:0000256" key="1">
    <source>
        <dbReference type="ARBA" id="ARBA00007951"/>
    </source>
</evidence>
<dbReference type="GO" id="GO:0005764">
    <property type="term" value="C:lysosome"/>
    <property type="evidence" value="ECO:0007669"/>
    <property type="project" value="TreeGrafter"/>
</dbReference>
<evidence type="ECO:0000256" key="2">
    <source>
        <dbReference type="ARBA" id="ARBA00012662"/>
    </source>
</evidence>
<dbReference type="InterPro" id="IPR000421">
    <property type="entry name" value="FA58C"/>
</dbReference>
<dbReference type="GO" id="GO:0016139">
    <property type="term" value="P:glycoside catabolic process"/>
    <property type="evidence" value="ECO:0007669"/>
    <property type="project" value="TreeGrafter"/>
</dbReference>
<reference evidence="9 10" key="1">
    <citation type="submission" date="2020-10" db="EMBL/GenBank/DDBJ databases">
        <title>Complete genome sequence of Paludibaculum fermentans P105T, a facultatively anaerobic acidobacterium capable of dissimilatory Fe(III) reduction.</title>
        <authorList>
            <person name="Dedysh S.N."/>
            <person name="Beletsky A.V."/>
            <person name="Kulichevskaya I.S."/>
            <person name="Mardanov A.V."/>
            <person name="Ravin N.V."/>
        </authorList>
    </citation>
    <scope>NUCLEOTIDE SEQUENCE [LARGE SCALE GENOMIC DNA]</scope>
    <source>
        <strain evidence="9 10">P105</strain>
    </source>
</reference>
<comment type="similarity">
    <text evidence="1">Belongs to the glycosyl hydrolase 29 family.</text>
</comment>
<dbReference type="SUPFAM" id="SSF49785">
    <property type="entry name" value="Galactose-binding domain-like"/>
    <property type="match status" value="1"/>
</dbReference>
<keyword evidence="10" id="KW-1185">Reference proteome</keyword>
<feature type="region of interest" description="Disordered" evidence="6">
    <location>
        <begin position="257"/>
        <end position="282"/>
    </location>
</feature>
<dbReference type="PANTHER" id="PTHR10030">
    <property type="entry name" value="ALPHA-L-FUCOSIDASE"/>
    <property type="match status" value="1"/>
</dbReference>
<dbReference type="Proteomes" id="UP000593892">
    <property type="component" value="Chromosome"/>
</dbReference>
<dbReference type="InterPro" id="IPR000933">
    <property type="entry name" value="Glyco_hydro_29"/>
</dbReference>
<evidence type="ECO:0000313" key="10">
    <source>
        <dbReference type="Proteomes" id="UP000593892"/>
    </source>
</evidence>
<dbReference type="SMR" id="A0A7S7NJZ3"/>
<evidence type="ECO:0000256" key="3">
    <source>
        <dbReference type="ARBA" id="ARBA00022729"/>
    </source>
</evidence>
<evidence type="ECO:0000256" key="7">
    <source>
        <dbReference type="SAM" id="SignalP"/>
    </source>
</evidence>
<dbReference type="GO" id="GO:0006004">
    <property type="term" value="P:fucose metabolic process"/>
    <property type="evidence" value="ECO:0007669"/>
    <property type="project" value="TreeGrafter"/>
</dbReference>
<feature type="signal peptide" evidence="7">
    <location>
        <begin position="1"/>
        <end position="23"/>
    </location>
</feature>
<dbReference type="EC" id="3.2.1.51" evidence="2"/>
<dbReference type="GO" id="GO:0004560">
    <property type="term" value="F:alpha-L-fucosidase activity"/>
    <property type="evidence" value="ECO:0007669"/>
    <property type="project" value="InterPro"/>
</dbReference>
<dbReference type="Gene3D" id="2.60.120.260">
    <property type="entry name" value="Galactose-binding domain-like"/>
    <property type="match status" value="1"/>
</dbReference>
<evidence type="ECO:0000256" key="5">
    <source>
        <dbReference type="ARBA" id="ARBA00023295"/>
    </source>
</evidence>
<evidence type="ECO:0000313" key="9">
    <source>
        <dbReference type="EMBL" id="QOY84964.1"/>
    </source>
</evidence>
<evidence type="ECO:0000259" key="8">
    <source>
        <dbReference type="PROSITE" id="PS50022"/>
    </source>
</evidence>
<dbReference type="PROSITE" id="PS50022">
    <property type="entry name" value="FA58C_3"/>
    <property type="match status" value="1"/>
</dbReference>
<keyword evidence="3 7" id="KW-0732">Signal</keyword>
<dbReference type="Gene3D" id="3.20.20.80">
    <property type="entry name" value="Glycosidases"/>
    <property type="match status" value="1"/>
</dbReference>
<dbReference type="PANTHER" id="PTHR10030:SF37">
    <property type="entry name" value="ALPHA-L-FUCOSIDASE-RELATED"/>
    <property type="match status" value="1"/>
</dbReference>
<protein>
    <recommendedName>
        <fullName evidence="2">alpha-L-fucosidase</fullName>
        <ecNumber evidence="2">3.2.1.51</ecNumber>
    </recommendedName>
</protein>
<dbReference type="PROSITE" id="PS51318">
    <property type="entry name" value="TAT"/>
    <property type="match status" value="1"/>
</dbReference>
<keyword evidence="4" id="KW-0378">Hydrolase</keyword>
<gene>
    <name evidence="9" type="ORF">IRI77_19090</name>
</gene>
<feature type="chain" id="PRO_5032639036" description="alpha-L-fucosidase" evidence="7">
    <location>
        <begin position="24"/>
        <end position="494"/>
    </location>
</feature>
<sequence>MPDRRSFLLSLPAAAGLTSILRAAPAAPAPFGVLPSSRQLLWHEMEVYSFLHFTTNTFTDKEWGFGDESPSIFNPTAFDADAIVAALKTGGMKGVILTCKHHDGFCLWPTRTTEHSVKASPWRGGNGDVVKEISQAAAKHGLKFGVYLSPWDRNTPKYASPEYVTMYRAQLTELLTQYGPIYEVWHDGANGGDGFYGGAKEKRRIDKKTYYDWPTTWALVRKLQPNAVIFSDVGPDIRWVGNEKGYAAETSWATFEPVGEDGGPASPGDVKTKDSMGGTRGGSKWLPAECDVSIRPGWFWHEKENAKVKSSRELMDLYYKSVGRGGSFLLNIPPDRRGLLHETDVASIKGFGDMVRGTFATNLAAKAKVTASNVRGKSKTFGPERLLDGDRYSFWSTDDAVTTAEVVLDLGRETAFNVIRIRENLKLGQRVEGIAVDQWKDGNWVTVGEAGSVGSCRLFRTAEKVTTAKVRLRVTKSPVCPALSEFGLFLEAGA</sequence>
<accession>A0A7S7NJZ3</accession>
<dbReference type="SMART" id="SM00812">
    <property type="entry name" value="Alpha_L_fucos"/>
    <property type="match status" value="1"/>
</dbReference>
<dbReference type="Pfam" id="PF01120">
    <property type="entry name" value="Alpha_L_fucos"/>
    <property type="match status" value="1"/>
</dbReference>
<dbReference type="FunFam" id="3.20.20.80:FF:000052">
    <property type="entry name" value="Putative alpha-L-fucosidase 1"/>
    <property type="match status" value="1"/>
</dbReference>
<organism evidence="9 10">
    <name type="scientific">Paludibaculum fermentans</name>
    <dbReference type="NCBI Taxonomy" id="1473598"/>
    <lineage>
        <taxon>Bacteria</taxon>
        <taxon>Pseudomonadati</taxon>
        <taxon>Acidobacteriota</taxon>
        <taxon>Terriglobia</taxon>
        <taxon>Bryobacterales</taxon>
        <taxon>Bryobacteraceae</taxon>
        <taxon>Paludibaculum</taxon>
    </lineage>
</organism>
<dbReference type="Pfam" id="PF00754">
    <property type="entry name" value="F5_F8_type_C"/>
    <property type="match status" value="1"/>
</dbReference>
<dbReference type="InterPro" id="IPR008979">
    <property type="entry name" value="Galactose-bd-like_sf"/>
</dbReference>
<dbReference type="AlphaFoldDB" id="A0A7S7NJZ3"/>
<dbReference type="InterPro" id="IPR017853">
    <property type="entry name" value="GH"/>
</dbReference>
<dbReference type="InterPro" id="IPR057739">
    <property type="entry name" value="Glyco_hydro_29_N"/>
</dbReference>
<dbReference type="RefSeq" id="WP_194446634.1">
    <property type="nucleotide sequence ID" value="NZ_CP063849.1"/>
</dbReference>
<proteinExistence type="inferred from homology"/>